<dbReference type="Gene3D" id="2.40.50.140">
    <property type="entry name" value="Nucleic acid-binding proteins"/>
    <property type="match status" value="2"/>
</dbReference>
<dbReference type="Proteomes" id="UP000694845">
    <property type="component" value="Unplaced"/>
</dbReference>
<dbReference type="OMA" id="IYLKFVV"/>
<dbReference type="InterPro" id="IPR052469">
    <property type="entry name" value="MEIOB"/>
</dbReference>
<comment type="function">
    <text evidence="13">Single-stranded DNA-binding protein required for homologous recombination in meiosis I. Required for double strand breaks (DSBs) repair and crossover formation and promotion of faithful and complete synapsis. Not required for the initial loading of recombinases but required to maintain a proper number of RAD51 and DMC1 foci after the zygotene stage. May act by ensuring the stabilization of recombinases, which is required for successful homology search and meiotic recombination. Displays Single-stranded DNA 3'-5' exonuclease activity in vitro.</text>
</comment>
<dbReference type="AlphaFoldDB" id="A0A8B7YCE6"/>
<name>A0A8B7YCE6_ACAPL</name>
<dbReference type="PANTHER" id="PTHR21166:SF2">
    <property type="entry name" value="CELL DIVISION CONTROL PROTEIN 24 OB DOMAIN-CONTAINING PROTEIN-RELATED"/>
    <property type="match status" value="1"/>
</dbReference>
<keyword evidence="4" id="KW-0158">Chromosome</keyword>
<evidence type="ECO:0000256" key="6">
    <source>
        <dbReference type="ARBA" id="ARBA00022722"/>
    </source>
</evidence>
<dbReference type="RefSeq" id="XP_022089351.1">
    <property type="nucleotide sequence ID" value="XM_022233659.1"/>
</dbReference>
<reference evidence="18" key="1">
    <citation type="submission" date="2025-08" db="UniProtKB">
        <authorList>
            <consortium name="RefSeq"/>
        </authorList>
    </citation>
    <scope>IDENTIFICATION</scope>
</reference>
<comment type="subunit">
    <text evidence="14">Component of a multiprotein complex with RPA2 and SPATA22. Interacts with SPATA22. Interacts with the complex BRME1:HSF2BP:BRCA2.</text>
</comment>
<dbReference type="Pfam" id="PF24903">
    <property type="entry name" value="OB_MEIOB_N"/>
    <property type="match status" value="1"/>
</dbReference>
<keyword evidence="17" id="KW-1185">Reference proteome</keyword>
<dbReference type="GeneID" id="110978561"/>
<keyword evidence="11" id="KW-0469">Meiosis</keyword>
<keyword evidence="5" id="KW-0963">Cytoplasm</keyword>
<comment type="subcellular location">
    <subcellularLocation>
        <location evidence="2">Chromosome</location>
    </subcellularLocation>
    <subcellularLocation>
        <location evidence="3">Cytoplasm</location>
    </subcellularLocation>
    <subcellularLocation>
        <location evidence="1">Nucleus</location>
    </subcellularLocation>
</comment>
<evidence type="ECO:0000256" key="4">
    <source>
        <dbReference type="ARBA" id="ARBA00022454"/>
    </source>
</evidence>
<evidence type="ECO:0000313" key="18">
    <source>
        <dbReference type="RefSeq" id="XP_022089351.1"/>
    </source>
</evidence>
<evidence type="ECO:0000256" key="3">
    <source>
        <dbReference type="ARBA" id="ARBA00004496"/>
    </source>
</evidence>
<comment type="similarity">
    <text evidence="12">Belongs to the MEIOB family.</text>
</comment>
<evidence type="ECO:0000256" key="11">
    <source>
        <dbReference type="ARBA" id="ARBA00023254"/>
    </source>
</evidence>
<sequence>MAWTGGFVNEFGTQEMWPDGTRIQSHPLSATYDVNIALTQLKNISPHAANTIITGVVIAKQQPRSVPSKTDPTTDRGLLSFTLRDSPTDFINGTCWGSESYICELATKFKIGDIVEIRNPQIQSKQNTEQEERYRPWTPSQYQLTLSEKYSTLSLYGGWNVDVYSTLQHIPIRESDNYYTLADVIANGQGLHGDHINVLVLLKTIGTPKDIVTKTGKKIKRCEVKMYDETCHAFPLVIWDTENIDLVQRWKPHETVVFATDIMVKFDNFRSCMTGTVGSKTIFITNPDTYEAHSLFKFGQSRDTNDDQTDEDSGRLETDLSSIKEVYKVDQIKYLAVERPDGSNGADYGITYAFLAAFDIDSTSQNCISMRCSSCKRRVESTNFSCINPNCLSSVSGQPETTMTFDILTDFSDATGTLKGCYLGGTYAEEMLQCTAGEFLHYTEQQKTDLKWRFLLERCKVYFKVFRYGANSPRRIVRILSCNPAQPTEILPHL</sequence>
<dbReference type="GO" id="GO:0005634">
    <property type="term" value="C:nucleus"/>
    <property type="evidence" value="ECO:0007669"/>
    <property type="project" value="UniProtKB-SubCell"/>
</dbReference>
<dbReference type="GO" id="GO:0005694">
    <property type="term" value="C:chromosome"/>
    <property type="evidence" value="ECO:0007669"/>
    <property type="project" value="UniProtKB-SubCell"/>
</dbReference>
<feature type="domain" description="MEIOB-like N-terminal" evidence="16">
    <location>
        <begin position="37"/>
        <end position="173"/>
    </location>
</feature>
<keyword evidence="7" id="KW-0378">Hydrolase</keyword>
<evidence type="ECO:0000256" key="2">
    <source>
        <dbReference type="ARBA" id="ARBA00004286"/>
    </source>
</evidence>
<evidence type="ECO:0000313" key="17">
    <source>
        <dbReference type="Proteomes" id="UP000694845"/>
    </source>
</evidence>
<keyword evidence="8" id="KW-0269">Exonuclease</keyword>
<evidence type="ECO:0000256" key="12">
    <source>
        <dbReference type="ARBA" id="ARBA00038329"/>
    </source>
</evidence>
<dbReference type="GO" id="GO:0000712">
    <property type="term" value="P:resolution of meiotic recombination intermediates"/>
    <property type="evidence" value="ECO:0007669"/>
    <property type="project" value="TreeGrafter"/>
</dbReference>
<evidence type="ECO:0000256" key="13">
    <source>
        <dbReference type="ARBA" id="ARBA00055425"/>
    </source>
</evidence>
<dbReference type="FunFam" id="2.40.50.140:FF:000239">
    <property type="entry name" value="Meiosis specific with OB domains"/>
    <property type="match status" value="1"/>
</dbReference>
<proteinExistence type="inferred from homology"/>
<evidence type="ECO:0000256" key="15">
    <source>
        <dbReference type="ARBA" id="ARBA00073037"/>
    </source>
</evidence>
<gene>
    <name evidence="18" type="primary">LOC110978561</name>
</gene>
<keyword evidence="6" id="KW-0540">Nuclease</keyword>
<keyword evidence="9" id="KW-0238">DNA-binding</keyword>
<evidence type="ECO:0000259" key="16">
    <source>
        <dbReference type="Pfam" id="PF24903"/>
    </source>
</evidence>
<dbReference type="OrthoDB" id="9937820at2759"/>
<evidence type="ECO:0000256" key="1">
    <source>
        <dbReference type="ARBA" id="ARBA00004123"/>
    </source>
</evidence>
<evidence type="ECO:0000256" key="10">
    <source>
        <dbReference type="ARBA" id="ARBA00023242"/>
    </source>
</evidence>
<dbReference type="InterPro" id="IPR012340">
    <property type="entry name" value="NA-bd_OB-fold"/>
</dbReference>
<evidence type="ECO:0000256" key="5">
    <source>
        <dbReference type="ARBA" id="ARBA00022490"/>
    </source>
</evidence>
<keyword evidence="10" id="KW-0539">Nucleus</keyword>
<dbReference type="PANTHER" id="PTHR21166">
    <property type="entry name" value="CELL DIVISION CONTROL PROTEIN 24 OB DOMAIN-CONTAINING PROTEIN-RELATED"/>
    <property type="match status" value="1"/>
</dbReference>
<organism evidence="17 18">
    <name type="scientific">Acanthaster planci</name>
    <name type="common">Crown-of-thorns starfish</name>
    <dbReference type="NCBI Taxonomy" id="133434"/>
    <lineage>
        <taxon>Eukaryota</taxon>
        <taxon>Metazoa</taxon>
        <taxon>Echinodermata</taxon>
        <taxon>Eleutherozoa</taxon>
        <taxon>Asterozoa</taxon>
        <taxon>Asteroidea</taxon>
        <taxon>Valvatacea</taxon>
        <taxon>Valvatida</taxon>
        <taxon>Acanthasteridae</taxon>
        <taxon>Acanthaster</taxon>
    </lineage>
</organism>
<dbReference type="FunFam" id="2.40.50.140:FF:000171">
    <property type="entry name" value="meiosis-specific with OB domain-containing protein isoform X1"/>
    <property type="match status" value="1"/>
</dbReference>
<accession>A0A8B7YCE6</accession>
<evidence type="ECO:0000256" key="14">
    <source>
        <dbReference type="ARBA" id="ARBA00064840"/>
    </source>
</evidence>
<evidence type="ECO:0000256" key="7">
    <source>
        <dbReference type="ARBA" id="ARBA00022801"/>
    </source>
</evidence>
<dbReference type="GO" id="GO:0003697">
    <property type="term" value="F:single-stranded DNA binding"/>
    <property type="evidence" value="ECO:0007669"/>
    <property type="project" value="TreeGrafter"/>
</dbReference>
<protein>
    <recommendedName>
        <fullName evidence="15">Meiosis-specific with OB domain-containing protein</fullName>
    </recommendedName>
</protein>
<dbReference type="InterPro" id="IPR056880">
    <property type="entry name" value="OB_MEIOB_N"/>
</dbReference>
<evidence type="ECO:0000256" key="9">
    <source>
        <dbReference type="ARBA" id="ARBA00023125"/>
    </source>
</evidence>
<dbReference type="SUPFAM" id="SSF50249">
    <property type="entry name" value="Nucleic acid-binding proteins"/>
    <property type="match status" value="2"/>
</dbReference>
<dbReference type="GO" id="GO:0008310">
    <property type="term" value="F:single-stranded DNA 3'-5' DNA exonuclease activity"/>
    <property type="evidence" value="ECO:0007669"/>
    <property type="project" value="TreeGrafter"/>
</dbReference>
<evidence type="ECO:0000256" key="8">
    <source>
        <dbReference type="ARBA" id="ARBA00022839"/>
    </source>
</evidence>
<dbReference type="FunFam" id="2.40.50.140:FF:000248">
    <property type="entry name" value="Meiosis specific with OB domains"/>
    <property type="match status" value="1"/>
</dbReference>
<dbReference type="GO" id="GO:0005737">
    <property type="term" value="C:cytoplasm"/>
    <property type="evidence" value="ECO:0007669"/>
    <property type="project" value="UniProtKB-SubCell"/>
</dbReference>
<dbReference type="KEGG" id="aplc:110978561"/>